<protein>
    <submittedName>
        <fullName evidence="3">Atherin-like</fullName>
    </submittedName>
</protein>
<dbReference type="RefSeq" id="XP_023378433.1">
    <property type="nucleotide sequence ID" value="XM_023522665.1"/>
</dbReference>
<dbReference type="GeneID" id="111731195"/>
<evidence type="ECO:0000256" key="1">
    <source>
        <dbReference type="SAM" id="MobiDB-lite"/>
    </source>
</evidence>
<accession>A0A6P6BTK2</accession>
<feature type="region of interest" description="Disordered" evidence="1">
    <location>
        <begin position="1"/>
        <end position="221"/>
    </location>
</feature>
<dbReference type="KEGG" id="pvp:111731195"/>
<keyword evidence="2" id="KW-1185">Reference proteome</keyword>
<sequence>MQPRSEKQLTSMAGVPHTPQTRPRGSDHGAAPQRLYQAHGAAPKTRAPPCPRAPRVQARQRRRESWARAGSRANRSSRHNFFPRLLPAAGAVRAEVAVPSRSQRPPPVPAAPPRPGPLPFPQARWARERSSRASRPARSQVSASGDGSASTRASVPRGPTWLGLQAFPPAARAGSGGSNSPAPARRLRARSLPQAGASRYASSQPPLSGPRAAPGRRRREE</sequence>
<evidence type="ECO:0000313" key="3">
    <source>
        <dbReference type="RefSeq" id="XP_023378433.1"/>
    </source>
</evidence>
<evidence type="ECO:0000313" key="2">
    <source>
        <dbReference type="Proteomes" id="UP000515202"/>
    </source>
</evidence>
<gene>
    <name evidence="3" type="primary">LOC111731195</name>
</gene>
<feature type="compositionally biased region" description="Pro residues" evidence="1">
    <location>
        <begin position="104"/>
        <end position="120"/>
    </location>
</feature>
<organism evidence="2 3">
    <name type="scientific">Pteropus vampyrus</name>
    <name type="common">Large flying fox</name>
    <dbReference type="NCBI Taxonomy" id="132908"/>
    <lineage>
        <taxon>Eukaryota</taxon>
        <taxon>Metazoa</taxon>
        <taxon>Chordata</taxon>
        <taxon>Craniata</taxon>
        <taxon>Vertebrata</taxon>
        <taxon>Euteleostomi</taxon>
        <taxon>Mammalia</taxon>
        <taxon>Eutheria</taxon>
        <taxon>Laurasiatheria</taxon>
        <taxon>Chiroptera</taxon>
        <taxon>Yinpterochiroptera</taxon>
        <taxon>Pteropodoidea</taxon>
        <taxon>Pteropodidae</taxon>
        <taxon>Pteropodinae</taxon>
        <taxon>Pteropus</taxon>
    </lineage>
</organism>
<dbReference type="AlphaFoldDB" id="A0A6P6BTK2"/>
<feature type="compositionally biased region" description="Low complexity" evidence="1">
    <location>
        <begin position="133"/>
        <end position="144"/>
    </location>
</feature>
<name>A0A6P6BTK2_PTEVA</name>
<proteinExistence type="predicted"/>
<dbReference type="Proteomes" id="UP000515202">
    <property type="component" value="Unplaced"/>
</dbReference>
<reference evidence="3" key="1">
    <citation type="submission" date="2025-08" db="UniProtKB">
        <authorList>
            <consortium name="RefSeq"/>
        </authorList>
    </citation>
    <scope>IDENTIFICATION</scope>
    <source>
        <tissue evidence="3">Kidney</tissue>
    </source>
</reference>